<name>A0ABD1BXJ7_CARAN</name>
<evidence type="ECO:0000313" key="1">
    <source>
        <dbReference type="EMBL" id="KAL1221944.1"/>
    </source>
</evidence>
<organism evidence="1 2">
    <name type="scientific">Cardamine amara subsp. amara</name>
    <dbReference type="NCBI Taxonomy" id="228776"/>
    <lineage>
        <taxon>Eukaryota</taxon>
        <taxon>Viridiplantae</taxon>
        <taxon>Streptophyta</taxon>
        <taxon>Embryophyta</taxon>
        <taxon>Tracheophyta</taxon>
        <taxon>Spermatophyta</taxon>
        <taxon>Magnoliopsida</taxon>
        <taxon>eudicotyledons</taxon>
        <taxon>Gunneridae</taxon>
        <taxon>Pentapetalae</taxon>
        <taxon>rosids</taxon>
        <taxon>malvids</taxon>
        <taxon>Brassicales</taxon>
        <taxon>Brassicaceae</taxon>
        <taxon>Cardamineae</taxon>
        <taxon>Cardamine</taxon>
    </lineage>
</organism>
<dbReference type="EMBL" id="JBANAX010000112">
    <property type="protein sequence ID" value="KAL1221944.1"/>
    <property type="molecule type" value="Genomic_DNA"/>
</dbReference>
<dbReference type="PANTHER" id="PTHR11439:SF511">
    <property type="match status" value="1"/>
</dbReference>
<proteinExistence type="predicted"/>
<gene>
    <name evidence="1" type="ORF">V5N11_017254</name>
</gene>
<accession>A0ABD1BXJ7</accession>
<evidence type="ECO:0000313" key="2">
    <source>
        <dbReference type="Proteomes" id="UP001558713"/>
    </source>
</evidence>
<sequence length="89" mass="10026">MANTTGQLVWVKAILKDLGIESSEPMTLHCDNQAAIHIASNSVFHERTKHIEVDCHYVREKVRSVLHQALPATRLTRSPSAVRDGFKTY</sequence>
<dbReference type="AlphaFoldDB" id="A0ABD1BXJ7"/>
<keyword evidence="2" id="KW-1185">Reference proteome</keyword>
<protein>
    <submittedName>
        <fullName evidence="1">Retrovirus-related Pol polyprotein from transposon RE2</fullName>
    </submittedName>
</protein>
<dbReference type="CDD" id="cd09272">
    <property type="entry name" value="RNase_HI_RT_Ty1"/>
    <property type="match status" value="1"/>
</dbReference>
<comment type="caution">
    <text evidence="1">The sequence shown here is derived from an EMBL/GenBank/DDBJ whole genome shotgun (WGS) entry which is preliminary data.</text>
</comment>
<dbReference type="PANTHER" id="PTHR11439">
    <property type="entry name" value="GAG-POL-RELATED RETROTRANSPOSON"/>
    <property type="match status" value="1"/>
</dbReference>
<dbReference type="Proteomes" id="UP001558713">
    <property type="component" value="Unassembled WGS sequence"/>
</dbReference>
<reference evidence="1 2" key="1">
    <citation type="submission" date="2024-04" db="EMBL/GenBank/DDBJ databases">
        <title>Genome assembly C_amara_ONT_v2.</title>
        <authorList>
            <person name="Yant L."/>
            <person name="Moore C."/>
            <person name="Slenker M."/>
        </authorList>
    </citation>
    <scope>NUCLEOTIDE SEQUENCE [LARGE SCALE GENOMIC DNA]</scope>
    <source>
        <tissue evidence="1">Leaf</tissue>
    </source>
</reference>